<dbReference type="InterPro" id="IPR051206">
    <property type="entry name" value="NAMLAA_amidase_2"/>
</dbReference>
<keyword evidence="5" id="KW-0961">Cell wall biogenesis/degradation</keyword>
<dbReference type="SUPFAM" id="SSF47090">
    <property type="entry name" value="PGBD-like"/>
    <property type="match status" value="1"/>
</dbReference>
<evidence type="ECO:0000256" key="4">
    <source>
        <dbReference type="ARBA" id="ARBA00022801"/>
    </source>
</evidence>
<evidence type="ECO:0000256" key="3">
    <source>
        <dbReference type="ARBA" id="ARBA00011901"/>
    </source>
</evidence>
<name>A0A1H2PMG9_9BURK</name>
<dbReference type="GO" id="GO:0019867">
    <property type="term" value="C:outer membrane"/>
    <property type="evidence" value="ECO:0007669"/>
    <property type="project" value="TreeGrafter"/>
</dbReference>
<protein>
    <recommendedName>
        <fullName evidence="3">N-acetylmuramoyl-L-alanine amidase</fullName>
        <ecNumber evidence="3">3.5.1.28</ecNumber>
    </recommendedName>
</protein>
<feature type="domain" description="N-acetylmuramoyl-L-alanine amidase" evidence="6">
    <location>
        <begin position="36"/>
        <end position="188"/>
    </location>
</feature>
<evidence type="ECO:0000256" key="5">
    <source>
        <dbReference type="ARBA" id="ARBA00023316"/>
    </source>
</evidence>
<dbReference type="Proteomes" id="UP000243719">
    <property type="component" value="Unassembled WGS sequence"/>
</dbReference>
<dbReference type="EC" id="3.5.1.28" evidence="3"/>
<proteinExistence type="inferred from homology"/>
<dbReference type="Gene3D" id="1.10.101.10">
    <property type="entry name" value="PGBD-like superfamily/PGBD"/>
    <property type="match status" value="1"/>
</dbReference>
<keyword evidence="4" id="KW-0378">Hydrolase</keyword>
<gene>
    <name evidence="7" type="ORF">SAMN05216551_103303</name>
</gene>
<sequence>MACIGGRGSNLAFLLKARAARPVSSKGKAMFKIDYNSYRALSAYNRRVRFLVFHYTALDFAGSVRALSGKSVVSAHYLIPDPTDASYAAAGYDEVRIFNLVDEGERAWHAGVSSWAGRTNLNDSSIGIEIVNRASDTGGQWHFPPFEPRQMAAVKQIALNILQRYPDIDATHVIGHSDIAPGRKSDPGPAFPWHDLHQAGIGAWYDENDKQRFAQAFERNGIPSTAELIAGLGRYGYDTAAATSTSGLAHLVRAFQLHFRPAKLDGVVDVETAAVLYALLARYRAS</sequence>
<dbReference type="InterPro" id="IPR036365">
    <property type="entry name" value="PGBD-like_sf"/>
</dbReference>
<evidence type="ECO:0000256" key="1">
    <source>
        <dbReference type="ARBA" id="ARBA00001561"/>
    </source>
</evidence>
<comment type="similarity">
    <text evidence="2">Belongs to the N-acetylmuramoyl-L-alanine amidase 2 family.</text>
</comment>
<comment type="catalytic activity">
    <reaction evidence="1">
        <text>Hydrolyzes the link between N-acetylmuramoyl residues and L-amino acid residues in certain cell-wall glycopeptides.</text>
        <dbReference type="EC" id="3.5.1.28"/>
    </reaction>
</comment>
<evidence type="ECO:0000313" key="8">
    <source>
        <dbReference type="Proteomes" id="UP000243719"/>
    </source>
</evidence>
<dbReference type="InterPro" id="IPR002502">
    <property type="entry name" value="Amidase_domain"/>
</dbReference>
<dbReference type="SMART" id="SM00644">
    <property type="entry name" value="Ami_2"/>
    <property type="match status" value="1"/>
</dbReference>
<dbReference type="InterPro" id="IPR036505">
    <property type="entry name" value="Amidase/PGRP_sf"/>
</dbReference>
<reference evidence="8" key="1">
    <citation type="submission" date="2016-09" db="EMBL/GenBank/DDBJ databases">
        <authorList>
            <person name="Varghese N."/>
            <person name="Submissions S."/>
        </authorList>
    </citation>
    <scope>NUCLEOTIDE SEQUENCE [LARGE SCALE GENOMIC DNA]</scope>
    <source>
        <strain evidence="8">JS23</strain>
    </source>
</reference>
<dbReference type="Pfam" id="PF01510">
    <property type="entry name" value="Amidase_2"/>
    <property type="match status" value="1"/>
</dbReference>
<dbReference type="STRING" id="1770053.SAMN05216551_103303"/>
<dbReference type="CDD" id="cd06583">
    <property type="entry name" value="PGRP"/>
    <property type="match status" value="1"/>
</dbReference>
<dbReference type="GO" id="GO:0008745">
    <property type="term" value="F:N-acetylmuramoyl-L-alanine amidase activity"/>
    <property type="evidence" value="ECO:0007669"/>
    <property type="project" value="UniProtKB-EC"/>
</dbReference>
<dbReference type="GO" id="GO:0009254">
    <property type="term" value="P:peptidoglycan turnover"/>
    <property type="evidence" value="ECO:0007669"/>
    <property type="project" value="TreeGrafter"/>
</dbReference>
<accession>A0A1H2PMG9</accession>
<dbReference type="SUPFAM" id="SSF55846">
    <property type="entry name" value="N-acetylmuramoyl-L-alanine amidase-like"/>
    <property type="match status" value="1"/>
</dbReference>
<dbReference type="FunFam" id="3.40.80.10:FF:000003">
    <property type="entry name" value="N-acetylmuramoyl-L-alanine amidase"/>
    <property type="match status" value="1"/>
</dbReference>
<evidence type="ECO:0000256" key="2">
    <source>
        <dbReference type="ARBA" id="ARBA00007553"/>
    </source>
</evidence>
<dbReference type="Gene3D" id="3.40.80.10">
    <property type="entry name" value="Peptidoglycan recognition protein-like"/>
    <property type="match status" value="1"/>
</dbReference>
<organism evidence="7 8">
    <name type="scientific">Chitinasiproducens palmae</name>
    <dbReference type="NCBI Taxonomy" id="1770053"/>
    <lineage>
        <taxon>Bacteria</taxon>
        <taxon>Pseudomonadati</taxon>
        <taxon>Pseudomonadota</taxon>
        <taxon>Betaproteobacteria</taxon>
        <taxon>Burkholderiales</taxon>
        <taxon>Burkholderiaceae</taxon>
        <taxon>Chitinasiproducens</taxon>
    </lineage>
</organism>
<dbReference type="AlphaFoldDB" id="A0A1H2PMG9"/>
<evidence type="ECO:0000313" key="7">
    <source>
        <dbReference type="EMBL" id="SDV47795.1"/>
    </source>
</evidence>
<dbReference type="EMBL" id="FNLO01000003">
    <property type="protein sequence ID" value="SDV47795.1"/>
    <property type="molecule type" value="Genomic_DNA"/>
</dbReference>
<dbReference type="PANTHER" id="PTHR30417">
    <property type="entry name" value="N-ACETYLMURAMOYL-L-ALANINE AMIDASE AMID"/>
    <property type="match status" value="1"/>
</dbReference>
<evidence type="ECO:0000259" key="6">
    <source>
        <dbReference type="SMART" id="SM00644"/>
    </source>
</evidence>
<keyword evidence="8" id="KW-1185">Reference proteome</keyword>
<dbReference type="GO" id="GO:0009253">
    <property type="term" value="P:peptidoglycan catabolic process"/>
    <property type="evidence" value="ECO:0007669"/>
    <property type="project" value="InterPro"/>
</dbReference>
<dbReference type="PANTHER" id="PTHR30417:SF12">
    <property type="entry name" value="N-ACETYLMURAMOYL-L-ALANINE AMIDASE"/>
    <property type="match status" value="1"/>
</dbReference>
<dbReference type="InterPro" id="IPR036366">
    <property type="entry name" value="PGBDSf"/>
</dbReference>
<dbReference type="GO" id="GO:0071555">
    <property type="term" value="P:cell wall organization"/>
    <property type="evidence" value="ECO:0007669"/>
    <property type="project" value="UniProtKB-KW"/>
</dbReference>